<reference evidence="2 3" key="1">
    <citation type="journal article" date="2016" name="Mol. Biol. Evol.">
        <title>Comparative Genomics of Early-Diverging Mushroom-Forming Fungi Provides Insights into the Origins of Lignocellulose Decay Capabilities.</title>
        <authorList>
            <person name="Nagy L.G."/>
            <person name="Riley R."/>
            <person name="Tritt A."/>
            <person name="Adam C."/>
            <person name="Daum C."/>
            <person name="Floudas D."/>
            <person name="Sun H."/>
            <person name="Yadav J.S."/>
            <person name="Pangilinan J."/>
            <person name="Larsson K.H."/>
            <person name="Matsuura K."/>
            <person name="Barry K."/>
            <person name="Labutti K."/>
            <person name="Kuo R."/>
            <person name="Ohm R.A."/>
            <person name="Bhattacharya S.S."/>
            <person name="Shirouzu T."/>
            <person name="Yoshinaga Y."/>
            <person name="Martin F.M."/>
            <person name="Grigoriev I.V."/>
            <person name="Hibbett D.S."/>
        </authorList>
    </citation>
    <scope>NUCLEOTIDE SEQUENCE [LARGE SCALE GENOMIC DNA]</scope>
    <source>
        <strain evidence="2 3">HHB12029</strain>
    </source>
</reference>
<gene>
    <name evidence="2" type="ORF">EXIGLDRAFT_827733</name>
</gene>
<keyword evidence="3" id="KW-1185">Reference proteome</keyword>
<evidence type="ECO:0000256" key="1">
    <source>
        <dbReference type="SAM" id="SignalP"/>
    </source>
</evidence>
<dbReference type="OrthoDB" id="2748306at2759"/>
<dbReference type="InParanoid" id="A0A165QL65"/>
<dbReference type="Proteomes" id="UP000077266">
    <property type="component" value="Unassembled WGS sequence"/>
</dbReference>
<name>A0A165QL65_EXIGL</name>
<proteinExistence type="predicted"/>
<dbReference type="EMBL" id="KV425882">
    <property type="protein sequence ID" value="KZW03773.1"/>
    <property type="molecule type" value="Genomic_DNA"/>
</dbReference>
<feature type="signal peptide" evidence="1">
    <location>
        <begin position="1"/>
        <end position="21"/>
    </location>
</feature>
<protein>
    <recommendedName>
        <fullName evidence="4">Secreted protein</fullName>
    </recommendedName>
</protein>
<keyword evidence="1" id="KW-0732">Signal</keyword>
<evidence type="ECO:0008006" key="4">
    <source>
        <dbReference type="Google" id="ProtNLM"/>
    </source>
</evidence>
<organism evidence="2 3">
    <name type="scientific">Exidia glandulosa HHB12029</name>
    <dbReference type="NCBI Taxonomy" id="1314781"/>
    <lineage>
        <taxon>Eukaryota</taxon>
        <taxon>Fungi</taxon>
        <taxon>Dikarya</taxon>
        <taxon>Basidiomycota</taxon>
        <taxon>Agaricomycotina</taxon>
        <taxon>Agaricomycetes</taxon>
        <taxon>Auriculariales</taxon>
        <taxon>Exidiaceae</taxon>
        <taxon>Exidia</taxon>
    </lineage>
</organism>
<evidence type="ECO:0000313" key="3">
    <source>
        <dbReference type="Proteomes" id="UP000077266"/>
    </source>
</evidence>
<dbReference type="AlphaFoldDB" id="A0A165QL65"/>
<feature type="chain" id="PRO_5007865068" description="Secreted protein" evidence="1">
    <location>
        <begin position="22"/>
        <end position="183"/>
    </location>
</feature>
<evidence type="ECO:0000313" key="2">
    <source>
        <dbReference type="EMBL" id="KZW03773.1"/>
    </source>
</evidence>
<accession>A0A165QL65</accession>
<sequence length="183" mass="18834">MQFSTSFFSIVLLAIAGGVTPLPAEGTNSLDGIPEGSSDGVYLGSVKEDGTTHWEYQGDASEALAARSNSTLGDLVKRNYVACTGYGVNANDVAKAQTNFVSMCGSGYYFASRSIAVVSGLGVAYGCNYGNGQTCHSGDIASFFSQINSQCGLQSGGPAGAGWYSANDWKASYGRTSVGTGFC</sequence>